<gene>
    <name evidence="6" type="ORF">FB473_003523</name>
</gene>
<dbReference type="Gene3D" id="3.40.50.1980">
    <property type="entry name" value="Nitrogenase molybdenum iron protein domain"/>
    <property type="match status" value="2"/>
</dbReference>
<dbReference type="PRINTS" id="PR00690">
    <property type="entry name" value="ADHESNFAMILY"/>
</dbReference>
<proteinExistence type="inferred from homology"/>
<dbReference type="NCBIfam" id="NF038134">
    <property type="entry name" value="choice_anch_M"/>
    <property type="match status" value="1"/>
</dbReference>
<dbReference type="NCBIfam" id="TIGR03772">
    <property type="entry name" value="anch_rpt_subst"/>
    <property type="match status" value="1"/>
</dbReference>
<sequence length="554" mass="59207">MAAKQMGGRRVAGVCRIVSGVTPGVGGTHPAHRRFRRVLRLCVPLVACVSLLSGCLAKPTLAATSDRLQVVTTTGILRDLVHNVGGDRVDVVSLVPDNGDPHTYEPSLRDARNVVYADVAFSNYAMLEEQSVVKTLDANLPDDAINVSLAEESVKYAAEVIPLVEDAGLDTVWLGLRAQGLGDQYGASRTSEVLLSATDATGPGNLFAYLTGTFGDTDVYFDSSDGFDASDGYKSDTMSLPADAHTHLSWAFTEPGVYTITLKGQLKVDDTSKPIDLGSATYTFAVGVNPAEADVTDAVVLDEGHADLTANLDEGRLEVRFDPEGGGEHTQHALDPDDVVIDVPAKALEEIPAGSQYAFLGHAGDQVYQLAQAVLGKHVHGEIDPHLWQNVRNAMAYVQLIRDTLIAADPAGARDYAANASAYLAELEATDAYVRDTIAAIPEANRYLVTTHDAFGYLADAYGIQVAGFVTPNPSAEESLSDRRRLTETVKTLHVPAVFLEPNLRARSSTLTQVAAEQGIQVCSIYGDTFDASVTSYVQMMRFNADSLRTCLSG</sequence>
<dbReference type="SUPFAM" id="SSF53807">
    <property type="entry name" value="Helical backbone' metal receptor"/>
    <property type="match status" value="1"/>
</dbReference>
<dbReference type="InterPro" id="IPR006129">
    <property type="entry name" value="AdhesinB"/>
</dbReference>
<keyword evidence="3" id="KW-0479">Metal-binding</keyword>
<evidence type="ECO:0000256" key="4">
    <source>
        <dbReference type="ARBA" id="ARBA00022729"/>
    </source>
</evidence>
<dbReference type="PANTHER" id="PTHR42953">
    <property type="entry name" value="HIGH-AFFINITY ZINC UPTAKE SYSTEM PROTEIN ZNUA-RELATED"/>
    <property type="match status" value="1"/>
</dbReference>
<dbReference type="InterPro" id="IPR022434">
    <property type="entry name" value="ABC_LPXTG_lipo_actinobac"/>
</dbReference>
<evidence type="ECO:0000256" key="2">
    <source>
        <dbReference type="ARBA" id="ARBA00022448"/>
    </source>
</evidence>
<dbReference type="InterPro" id="IPR022435">
    <property type="entry name" value="Surface-anchored_actinobac"/>
</dbReference>
<name>A0ABX0SPY5_9ACTN</name>
<evidence type="ECO:0000313" key="7">
    <source>
        <dbReference type="Proteomes" id="UP000749311"/>
    </source>
</evidence>
<dbReference type="Proteomes" id="UP000749311">
    <property type="component" value="Unassembled WGS sequence"/>
</dbReference>
<dbReference type="PRINTS" id="PR00691">
    <property type="entry name" value="ADHESINB"/>
</dbReference>
<keyword evidence="2 5" id="KW-0813">Transport</keyword>
<dbReference type="InterPro" id="IPR006128">
    <property type="entry name" value="Lipoprotein_PsaA-like"/>
</dbReference>
<dbReference type="PANTHER" id="PTHR42953:SF1">
    <property type="entry name" value="METAL-BINDING PROTEIN HI_0362-RELATED"/>
    <property type="match status" value="1"/>
</dbReference>
<reference evidence="6 7" key="1">
    <citation type="submission" date="2020-02" db="EMBL/GenBank/DDBJ databases">
        <title>Sequencing the genomes of 1000 actinobacteria strains.</title>
        <authorList>
            <person name="Klenk H.-P."/>
        </authorList>
    </citation>
    <scope>NUCLEOTIDE SEQUENCE [LARGE SCALE GENOMIC DNA]</scope>
    <source>
        <strain evidence="6 7">DSM 19609</strain>
    </source>
</reference>
<comment type="subcellular location">
    <subcellularLocation>
        <location evidence="1">Cell envelope</location>
    </subcellularLocation>
</comment>
<evidence type="ECO:0000313" key="6">
    <source>
        <dbReference type="EMBL" id="NIH58822.1"/>
    </source>
</evidence>
<evidence type="ECO:0000256" key="1">
    <source>
        <dbReference type="ARBA" id="ARBA00004196"/>
    </source>
</evidence>
<comment type="caution">
    <text evidence="6">The sequence shown here is derived from an EMBL/GenBank/DDBJ whole genome shotgun (WGS) entry which is preliminary data.</text>
</comment>
<accession>A0ABX0SPY5</accession>
<dbReference type="InterPro" id="IPR050492">
    <property type="entry name" value="Bact_metal-bind_prot9"/>
</dbReference>
<protein>
    <submittedName>
        <fullName evidence="6">Anchored repeat ABC transporter substrate-binding protein</fullName>
    </submittedName>
</protein>
<dbReference type="Pfam" id="PF01297">
    <property type="entry name" value="ZnuA"/>
    <property type="match status" value="2"/>
</dbReference>
<comment type="similarity">
    <text evidence="5">Belongs to the bacterial solute-binding protein 9 family.</text>
</comment>
<keyword evidence="7" id="KW-1185">Reference proteome</keyword>
<keyword evidence="4" id="KW-0732">Signal</keyword>
<dbReference type="EMBL" id="JAAMOZ010000005">
    <property type="protein sequence ID" value="NIH58822.1"/>
    <property type="molecule type" value="Genomic_DNA"/>
</dbReference>
<evidence type="ECO:0000256" key="3">
    <source>
        <dbReference type="ARBA" id="ARBA00022723"/>
    </source>
</evidence>
<organism evidence="6 7">
    <name type="scientific">Brooklawnia cerclae</name>
    <dbReference type="NCBI Taxonomy" id="349934"/>
    <lineage>
        <taxon>Bacteria</taxon>
        <taxon>Bacillati</taxon>
        <taxon>Actinomycetota</taxon>
        <taxon>Actinomycetes</taxon>
        <taxon>Propionibacteriales</taxon>
        <taxon>Propionibacteriaceae</taxon>
        <taxon>Brooklawnia</taxon>
    </lineage>
</organism>
<dbReference type="NCBIfam" id="TIGR03769">
    <property type="entry name" value="P_ac_wall_RPT"/>
    <property type="match status" value="1"/>
</dbReference>
<dbReference type="InterPro" id="IPR006127">
    <property type="entry name" value="ZnuA-like"/>
</dbReference>
<evidence type="ECO:0000256" key="5">
    <source>
        <dbReference type="RuleBase" id="RU003512"/>
    </source>
</evidence>